<sequence length="879" mass="95656">MSWFSRIANVFRTRSLSRDLDEELQAHIAEAIAKGRDPEEARRAFGSALHFREESRDIHILPWLDSLRADAVFGWRQLMKKKGTSAAAVLSLGLAIGACTAAFRLIDALLLRPLPVANASRLYMLYRAGTGFDGRPATFDGWAYPSFQLMRAAVKDQADLIAVSYTERMDVTYKSDQEMEKAYLQYASGWMFPAFGLQPTLGRLFTERDDLQPGAYPYAVLSYDYWTRRFARDPAVIGRTFQLGDRLFEIVGVGPESFTGTETGTVVDIFVPSMMHAGAVRKDQTWHRSLALLKPGVDPEPVRAKLHATSRGFELERAKGFTGMTKKSIDHFIDQTLLLQPAAAGASGIQQDYRRSLLALGVLVGLVLLIACANVANLMTAQAAARSREMALRVSIGAGRWRLVQLVLLESAWLAFLAAAIGGVFATWAAPFVVGRISPPDNPARLALPADWRVVAFGLALTIAVTFLFGLAPALRASAVRPAMALRGGSDPHARRRLMHGLIGVQVAFCFLVLFVAGLFAATFEQLSSRPMGFSAERLLTLETTAHRPQPAVYWDQVAEHLRAVPGVETVARAGWPLLTPNGWNGFVSVNGAPPGPVLAYFLSVTPGWVDTMKIPFVEGKDFRPDDTSPGVAIVNETFAREFFNGGSPLGQSFAKGSNRYRIVGVIRDAPYRSLREPIFPVAYVPYHPVDAAGAPQPVREATFVIRTSSANPLALASTLRAEVPRARPEFRVSNIHTQAELVRAQTLRERLLAMLGLFFAGVAILLAAIGLYGVLDYSVIQRRREIGIRMAIGAPASDIAGRVASEVVAMVFAGAAAGLALGLVSVQYLETLLYRVQPKSLTMLAGPLVVILAAALFAALPAVFRAVRIDPASTLRSE</sequence>
<feature type="transmembrane region" description="Helical" evidence="7">
    <location>
        <begin position="498"/>
        <end position="522"/>
    </location>
</feature>
<dbReference type="Pfam" id="PF02687">
    <property type="entry name" value="FtsX"/>
    <property type="match status" value="2"/>
</dbReference>
<dbReference type="OrthoDB" id="99702at2"/>
<dbReference type="PANTHER" id="PTHR30572:SF4">
    <property type="entry name" value="ABC TRANSPORTER PERMEASE YTRF"/>
    <property type="match status" value="1"/>
</dbReference>
<comment type="subcellular location">
    <subcellularLocation>
        <location evidence="1">Cell membrane</location>
        <topology evidence="1">Multi-pass membrane protein</topology>
    </subcellularLocation>
</comment>
<dbReference type="AlphaFoldDB" id="Q01QP8"/>
<dbReference type="eggNOG" id="COG0577">
    <property type="taxonomic scope" value="Bacteria"/>
</dbReference>
<feature type="domain" description="MacB-like periplasmic core" evidence="9">
    <location>
        <begin position="85"/>
        <end position="307"/>
    </location>
</feature>
<evidence type="ECO:0000256" key="7">
    <source>
        <dbReference type="SAM" id="Phobius"/>
    </source>
</evidence>
<dbReference type="STRING" id="234267.Acid_7110"/>
<feature type="transmembrane region" description="Helical" evidence="7">
    <location>
        <begin position="752"/>
        <end position="776"/>
    </location>
</feature>
<dbReference type="InterPro" id="IPR050250">
    <property type="entry name" value="Macrolide_Exporter_MacB"/>
</dbReference>
<evidence type="ECO:0000313" key="10">
    <source>
        <dbReference type="EMBL" id="ABJ88022.1"/>
    </source>
</evidence>
<dbReference type="InParanoid" id="Q01QP8"/>
<keyword evidence="4 7" id="KW-1133">Transmembrane helix</keyword>
<evidence type="ECO:0000256" key="5">
    <source>
        <dbReference type="ARBA" id="ARBA00023136"/>
    </source>
</evidence>
<feature type="transmembrane region" description="Helical" evidence="7">
    <location>
        <begin position="357"/>
        <end position="385"/>
    </location>
</feature>
<feature type="transmembrane region" description="Helical" evidence="7">
    <location>
        <begin position="808"/>
        <end position="830"/>
    </location>
</feature>
<name>Q01QP8_SOLUE</name>
<keyword evidence="3 7" id="KW-0812">Transmembrane</keyword>
<gene>
    <name evidence="10" type="ordered locus">Acid_7110</name>
</gene>
<feature type="transmembrane region" description="Helical" evidence="7">
    <location>
        <begin position="454"/>
        <end position="477"/>
    </location>
</feature>
<feature type="domain" description="ABC3 transporter permease C-terminal" evidence="8">
    <location>
        <begin position="759"/>
        <end position="863"/>
    </location>
</feature>
<protein>
    <recommendedName>
        <fullName evidence="11">Permease</fullName>
    </recommendedName>
</protein>
<dbReference type="GO" id="GO:0022857">
    <property type="term" value="F:transmembrane transporter activity"/>
    <property type="evidence" value="ECO:0007669"/>
    <property type="project" value="TreeGrafter"/>
</dbReference>
<evidence type="ECO:0000259" key="9">
    <source>
        <dbReference type="Pfam" id="PF12704"/>
    </source>
</evidence>
<evidence type="ECO:0000256" key="6">
    <source>
        <dbReference type="ARBA" id="ARBA00038076"/>
    </source>
</evidence>
<dbReference type="GO" id="GO:0005886">
    <property type="term" value="C:plasma membrane"/>
    <property type="evidence" value="ECO:0007669"/>
    <property type="project" value="UniProtKB-SubCell"/>
</dbReference>
<dbReference type="HOGENOM" id="CLU_009433_1_0_0"/>
<keyword evidence="5 7" id="KW-0472">Membrane</keyword>
<evidence type="ECO:0000259" key="8">
    <source>
        <dbReference type="Pfam" id="PF02687"/>
    </source>
</evidence>
<feature type="domain" description="MacB-like periplasmic core" evidence="9">
    <location>
        <begin position="508"/>
        <end position="693"/>
    </location>
</feature>
<feature type="domain" description="ABC3 transporter permease C-terminal" evidence="8">
    <location>
        <begin position="362"/>
        <end position="478"/>
    </location>
</feature>
<dbReference type="InterPro" id="IPR025857">
    <property type="entry name" value="MacB_PCD"/>
</dbReference>
<evidence type="ECO:0000256" key="2">
    <source>
        <dbReference type="ARBA" id="ARBA00022475"/>
    </source>
</evidence>
<accession>Q01QP8</accession>
<evidence type="ECO:0000256" key="4">
    <source>
        <dbReference type="ARBA" id="ARBA00022989"/>
    </source>
</evidence>
<dbReference type="InterPro" id="IPR017800">
    <property type="entry name" value="ADOP"/>
</dbReference>
<proteinExistence type="inferred from homology"/>
<dbReference type="Pfam" id="PF12704">
    <property type="entry name" value="MacB_PCD"/>
    <property type="match status" value="2"/>
</dbReference>
<comment type="similarity">
    <text evidence="6">Belongs to the ABC-4 integral membrane protein family.</text>
</comment>
<feature type="transmembrane region" description="Helical" evidence="7">
    <location>
        <begin position="406"/>
        <end position="434"/>
    </location>
</feature>
<dbReference type="PANTHER" id="PTHR30572">
    <property type="entry name" value="MEMBRANE COMPONENT OF TRANSPORTER-RELATED"/>
    <property type="match status" value="1"/>
</dbReference>
<keyword evidence="2" id="KW-1003">Cell membrane</keyword>
<evidence type="ECO:0008006" key="11">
    <source>
        <dbReference type="Google" id="ProtNLM"/>
    </source>
</evidence>
<reference evidence="10" key="1">
    <citation type="submission" date="2006-10" db="EMBL/GenBank/DDBJ databases">
        <title>Complete sequence of Solibacter usitatus Ellin6076.</title>
        <authorList>
            <consortium name="US DOE Joint Genome Institute"/>
            <person name="Copeland A."/>
            <person name="Lucas S."/>
            <person name="Lapidus A."/>
            <person name="Barry K."/>
            <person name="Detter J.C."/>
            <person name="Glavina del Rio T."/>
            <person name="Hammon N."/>
            <person name="Israni S."/>
            <person name="Dalin E."/>
            <person name="Tice H."/>
            <person name="Pitluck S."/>
            <person name="Thompson L.S."/>
            <person name="Brettin T."/>
            <person name="Bruce D."/>
            <person name="Han C."/>
            <person name="Tapia R."/>
            <person name="Gilna P."/>
            <person name="Schmutz J."/>
            <person name="Larimer F."/>
            <person name="Land M."/>
            <person name="Hauser L."/>
            <person name="Kyrpides N."/>
            <person name="Mikhailova N."/>
            <person name="Janssen P.H."/>
            <person name="Kuske C.R."/>
            <person name="Richardson P."/>
        </authorList>
    </citation>
    <scope>NUCLEOTIDE SEQUENCE</scope>
    <source>
        <strain evidence="10">Ellin6076</strain>
    </source>
</reference>
<dbReference type="KEGG" id="sus:Acid_7110"/>
<evidence type="ECO:0000256" key="3">
    <source>
        <dbReference type="ARBA" id="ARBA00022692"/>
    </source>
</evidence>
<dbReference type="InterPro" id="IPR003838">
    <property type="entry name" value="ABC3_permease_C"/>
</dbReference>
<dbReference type="EMBL" id="CP000473">
    <property type="protein sequence ID" value="ABJ88022.1"/>
    <property type="molecule type" value="Genomic_DNA"/>
</dbReference>
<evidence type="ECO:0000256" key="1">
    <source>
        <dbReference type="ARBA" id="ARBA00004651"/>
    </source>
</evidence>
<feature type="transmembrane region" description="Helical" evidence="7">
    <location>
        <begin position="842"/>
        <end position="868"/>
    </location>
</feature>
<organism evidence="10">
    <name type="scientific">Solibacter usitatus (strain Ellin6076)</name>
    <dbReference type="NCBI Taxonomy" id="234267"/>
    <lineage>
        <taxon>Bacteria</taxon>
        <taxon>Pseudomonadati</taxon>
        <taxon>Acidobacteriota</taxon>
        <taxon>Terriglobia</taxon>
        <taxon>Bryobacterales</taxon>
        <taxon>Solibacteraceae</taxon>
        <taxon>Candidatus Solibacter</taxon>
    </lineage>
</organism>
<feature type="transmembrane region" description="Helical" evidence="7">
    <location>
        <begin position="86"/>
        <end position="106"/>
    </location>
</feature>
<dbReference type="NCBIfam" id="TIGR03434">
    <property type="entry name" value="ADOP"/>
    <property type="match status" value="1"/>
</dbReference>